<feature type="signal peptide" evidence="1">
    <location>
        <begin position="1"/>
        <end position="23"/>
    </location>
</feature>
<dbReference type="Proteomes" id="UP000011866">
    <property type="component" value="Chromosome"/>
</dbReference>
<accession>M5DQT5</accession>
<evidence type="ECO:0000256" key="1">
    <source>
        <dbReference type="SAM" id="SignalP"/>
    </source>
</evidence>
<reference evidence="2 3" key="1">
    <citation type="journal article" date="2013" name="Genome Announc.">
        <title>Genome Sequence of Thalassolituus oleivorans MIL-1 (DSM 14913T).</title>
        <authorList>
            <person name="Golyshin P.N."/>
            <person name="Werner J."/>
            <person name="Chernikova T.N."/>
            <person name="Tran H."/>
            <person name="Ferrer M."/>
            <person name="Yakimov M.M."/>
            <person name="Teeling H."/>
            <person name="Golyshina O.V."/>
        </authorList>
    </citation>
    <scope>NUCLEOTIDE SEQUENCE [LARGE SCALE GENOMIC DNA]</scope>
    <source>
        <strain evidence="2 3">MIL-1</strain>
    </source>
</reference>
<dbReference type="AlphaFoldDB" id="M5DQT5"/>
<keyword evidence="1" id="KW-0732">Signal</keyword>
<dbReference type="RefSeq" id="WP_015486234.1">
    <property type="nucleotide sequence ID" value="NC_020888.1"/>
</dbReference>
<dbReference type="GeneID" id="79175991"/>
<dbReference type="EMBL" id="HF680312">
    <property type="protein sequence ID" value="CCU71497.1"/>
    <property type="molecule type" value="Genomic_DNA"/>
</dbReference>
<dbReference type="KEGG" id="tol:TOL_1063"/>
<organism evidence="2 3">
    <name type="scientific">Thalassolituus oleivorans MIL-1</name>
    <dbReference type="NCBI Taxonomy" id="1298593"/>
    <lineage>
        <taxon>Bacteria</taxon>
        <taxon>Pseudomonadati</taxon>
        <taxon>Pseudomonadota</taxon>
        <taxon>Gammaproteobacteria</taxon>
        <taxon>Oceanospirillales</taxon>
        <taxon>Oceanospirillaceae</taxon>
        <taxon>Thalassolituus</taxon>
    </lineage>
</organism>
<evidence type="ECO:0000313" key="2">
    <source>
        <dbReference type="EMBL" id="CCU71497.1"/>
    </source>
</evidence>
<gene>
    <name evidence="2" type="ORF">TOL_1063</name>
</gene>
<keyword evidence="3" id="KW-1185">Reference proteome</keyword>
<feature type="chain" id="PRO_5004065469" evidence="1">
    <location>
        <begin position="24"/>
        <end position="194"/>
    </location>
</feature>
<sequence>MKPLILTILLLFSSFGLTQPAFGPNMAASVLQQDFAGERLYWTPMRLPMQVERASTSRDAVTLAALFRHQMVARDEKMYMEDMGAGKKRVVLTWDYRALNDEDPEGFYYGIRRVKEIMSLSEPQQQADETYAEAMVAWYVDDIESWVRDPAFRAARTLRRSQESFQKPFETRVIFKHENGRWKIWRPENELANY</sequence>
<name>M5DQT5_9GAMM</name>
<proteinExistence type="predicted"/>
<evidence type="ECO:0000313" key="3">
    <source>
        <dbReference type="Proteomes" id="UP000011866"/>
    </source>
</evidence>
<dbReference type="STRING" id="187493.CN03_12895"/>
<protein>
    <submittedName>
        <fullName evidence="2">Uncharacterized protein</fullName>
    </submittedName>
</protein>
<dbReference type="HOGENOM" id="CLU_1193892_0_0_6"/>